<feature type="transmembrane region" description="Helical" evidence="6">
    <location>
        <begin position="115"/>
        <end position="137"/>
    </location>
</feature>
<evidence type="ECO:0000256" key="5">
    <source>
        <dbReference type="ARBA" id="ARBA00023136"/>
    </source>
</evidence>
<dbReference type="GO" id="GO:0005886">
    <property type="term" value="C:plasma membrane"/>
    <property type="evidence" value="ECO:0007669"/>
    <property type="project" value="UniProtKB-SubCell"/>
</dbReference>
<dbReference type="PANTHER" id="PTHR30086:SF20">
    <property type="entry name" value="ARGININE EXPORTER PROTEIN ARGO-RELATED"/>
    <property type="match status" value="1"/>
</dbReference>
<comment type="caution">
    <text evidence="7">The sequence shown here is derived from an EMBL/GenBank/DDBJ whole genome shotgun (WGS) entry which is preliminary data.</text>
</comment>
<evidence type="ECO:0000256" key="6">
    <source>
        <dbReference type="SAM" id="Phobius"/>
    </source>
</evidence>
<name>A0A0F3MXG1_RICFI</name>
<organism evidence="7 8">
    <name type="scientific">Rickettsia felis str. Pedreira</name>
    <dbReference type="NCBI Taxonomy" id="1359196"/>
    <lineage>
        <taxon>Bacteria</taxon>
        <taxon>Pseudomonadati</taxon>
        <taxon>Pseudomonadota</taxon>
        <taxon>Alphaproteobacteria</taxon>
        <taxon>Rickettsiales</taxon>
        <taxon>Rickettsiaceae</taxon>
        <taxon>Rickettsieae</taxon>
        <taxon>Rickettsia</taxon>
        <taxon>spotted fever group</taxon>
    </lineage>
</organism>
<dbReference type="EMBL" id="LANQ01000001">
    <property type="protein sequence ID" value="KJV59234.1"/>
    <property type="molecule type" value="Genomic_DNA"/>
</dbReference>
<evidence type="ECO:0000313" key="7">
    <source>
        <dbReference type="EMBL" id="KJV59234.1"/>
    </source>
</evidence>
<dbReference type="Proteomes" id="UP000033475">
    <property type="component" value="Unassembled WGS sequence"/>
</dbReference>
<feature type="transmembrane region" description="Helical" evidence="6">
    <location>
        <begin position="43"/>
        <end position="69"/>
    </location>
</feature>
<feature type="transmembrane region" description="Helical" evidence="6">
    <location>
        <begin position="185"/>
        <end position="207"/>
    </location>
</feature>
<keyword evidence="4 6" id="KW-1133">Transmembrane helix</keyword>
<evidence type="ECO:0000313" key="8">
    <source>
        <dbReference type="Proteomes" id="UP000033475"/>
    </source>
</evidence>
<protein>
    <submittedName>
        <fullName evidence="7">LysE type translocator family protein</fullName>
    </submittedName>
</protein>
<evidence type="ECO:0000256" key="1">
    <source>
        <dbReference type="ARBA" id="ARBA00004651"/>
    </source>
</evidence>
<evidence type="ECO:0000256" key="4">
    <source>
        <dbReference type="ARBA" id="ARBA00022989"/>
    </source>
</evidence>
<keyword evidence="2" id="KW-1003">Cell membrane</keyword>
<dbReference type="InterPro" id="IPR001123">
    <property type="entry name" value="LeuE-type"/>
</dbReference>
<accession>A0A0F3MXG1</accession>
<keyword evidence="5 6" id="KW-0472">Membrane</keyword>
<comment type="subcellular location">
    <subcellularLocation>
        <location evidence="1">Cell membrane</location>
        <topology evidence="1">Multi-pass membrane protein</topology>
    </subcellularLocation>
</comment>
<dbReference type="AlphaFoldDB" id="A0A0F3MXG1"/>
<feature type="transmembrane region" description="Helical" evidence="6">
    <location>
        <begin position="75"/>
        <end position="95"/>
    </location>
</feature>
<dbReference type="PATRIC" id="fig|1359196.3.peg.1587"/>
<feature type="transmembrane region" description="Helical" evidence="6">
    <location>
        <begin position="149"/>
        <end position="173"/>
    </location>
</feature>
<dbReference type="RefSeq" id="WP_011271160.1">
    <property type="nucleotide sequence ID" value="NZ_LANQ01000001.1"/>
</dbReference>
<gene>
    <name evidence="7" type="ORF">RFEPED_1637</name>
</gene>
<reference evidence="7 8" key="1">
    <citation type="submission" date="2015-01" db="EMBL/GenBank/DDBJ databases">
        <title>Genome Sequencing of Rickettsiales.</title>
        <authorList>
            <person name="Daugherty S.C."/>
            <person name="Su Q."/>
            <person name="Abolude K."/>
            <person name="Beier-Sexton M."/>
            <person name="Carlyon J.A."/>
            <person name="Carter R."/>
            <person name="Day N.P."/>
            <person name="Dumler S.J."/>
            <person name="Dyachenko V."/>
            <person name="Godinez A."/>
            <person name="Kurtti T.J."/>
            <person name="Lichay M."/>
            <person name="Mullins K.E."/>
            <person name="Ott S."/>
            <person name="Pappas-Brown V."/>
            <person name="Paris D.H."/>
            <person name="Patel P."/>
            <person name="Richards A.L."/>
            <person name="Sadzewicz L."/>
            <person name="Sears K."/>
            <person name="Seidman D."/>
            <person name="Sengamalay N."/>
            <person name="Stenos J."/>
            <person name="Tallon L.J."/>
            <person name="Vincent G."/>
            <person name="Fraser C.M."/>
            <person name="Munderloh U."/>
            <person name="Dunning-Hotopp J.C."/>
        </authorList>
    </citation>
    <scope>NUCLEOTIDE SEQUENCE [LARGE SCALE GENOMIC DNA]</scope>
    <source>
        <strain evidence="7 8">Pedreira</strain>
    </source>
</reference>
<keyword evidence="3 6" id="KW-0812">Transmembrane</keyword>
<sequence>MNNEILSAFLHGIVLALGLIVPLGVQNIFILNQGAKQPKFSKALPSIIAASICDTILICMAVLGVSLLILEISWLKLSIFIVGFIFLIYMGYNTWNQPPIDLTMNSGAFSAKKQILFAISVSILNPHAIMDTIIVIGTSALKYNGIAKIMFTLTCIFISWIWFFSLAVAGYNIRKLNKSSTILTIINKIAAIIIWAVAFYIGVQILYEIGFIN</sequence>
<dbReference type="GO" id="GO:0015171">
    <property type="term" value="F:amino acid transmembrane transporter activity"/>
    <property type="evidence" value="ECO:0007669"/>
    <property type="project" value="TreeGrafter"/>
</dbReference>
<feature type="transmembrane region" description="Helical" evidence="6">
    <location>
        <begin position="6"/>
        <end position="31"/>
    </location>
</feature>
<proteinExistence type="predicted"/>
<dbReference type="PANTHER" id="PTHR30086">
    <property type="entry name" value="ARGININE EXPORTER PROTEIN ARGO"/>
    <property type="match status" value="1"/>
</dbReference>
<dbReference type="Pfam" id="PF01810">
    <property type="entry name" value="LysE"/>
    <property type="match status" value="1"/>
</dbReference>
<evidence type="ECO:0000256" key="3">
    <source>
        <dbReference type="ARBA" id="ARBA00022692"/>
    </source>
</evidence>
<evidence type="ECO:0000256" key="2">
    <source>
        <dbReference type="ARBA" id="ARBA00022475"/>
    </source>
</evidence>